<proteinExistence type="predicted"/>
<gene>
    <name evidence="1" type="ORF">ACFSX5_15500</name>
</gene>
<comment type="caution">
    <text evidence="1">The sequence shown here is derived from an EMBL/GenBank/DDBJ whole genome shotgun (WGS) entry which is preliminary data.</text>
</comment>
<evidence type="ECO:0000313" key="2">
    <source>
        <dbReference type="Proteomes" id="UP001597521"/>
    </source>
</evidence>
<dbReference type="RefSeq" id="WP_386835697.1">
    <property type="nucleotide sequence ID" value="NZ_JBHUNP010000001.1"/>
</dbReference>
<evidence type="ECO:0000313" key="1">
    <source>
        <dbReference type="EMBL" id="MFD2649194.1"/>
    </source>
</evidence>
<name>A0ABW5QPG4_9HYPH</name>
<organism evidence="1 2">
    <name type="scientific">Devosia albogilva</name>
    <dbReference type="NCBI Taxonomy" id="429726"/>
    <lineage>
        <taxon>Bacteria</taxon>
        <taxon>Pseudomonadati</taxon>
        <taxon>Pseudomonadota</taxon>
        <taxon>Alphaproteobacteria</taxon>
        <taxon>Hyphomicrobiales</taxon>
        <taxon>Devosiaceae</taxon>
        <taxon>Devosia</taxon>
    </lineage>
</organism>
<sequence length="122" mass="13399">MPQDILEGIAWPDVVRVEEYVEALAAQEIMQLQRGCPCFRASIAYEHPPLTPEQSDTLEHGRCEHVQSGVTVIEADAVRGLQELGDVADEVTVACNDGYYRLTCSHDPPGVHLVVVFCAPPK</sequence>
<dbReference type="Proteomes" id="UP001597521">
    <property type="component" value="Unassembled WGS sequence"/>
</dbReference>
<accession>A0ABW5QPG4</accession>
<protein>
    <submittedName>
        <fullName evidence="1">Uncharacterized protein</fullName>
    </submittedName>
</protein>
<dbReference type="EMBL" id="JBHUNP010000001">
    <property type="protein sequence ID" value="MFD2649194.1"/>
    <property type="molecule type" value="Genomic_DNA"/>
</dbReference>
<keyword evidence="2" id="KW-1185">Reference proteome</keyword>
<reference evidence="2" key="1">
    <citation type="journal article" date="2019" name="Int. J. Syst. Evol. Microbiol.">
        <title>The Global Catalogue of Microorganisms (GCM) 10K type strain sequencing project: providing services to taxonomists for standard genome sequencing and annotation.</title>
        <authorList>
            <consortium name="The Broad Institute Genomics Platform"/>
            <consortium name="The Broad Institute Genome Sequencing Center for Infectious Disease"/>
            <person name="Wu L."/>
            <person name="Ma J."/>
        </authorList>
    </citation>
    <scope>NUCLEOTIDE SEQUENCE [LARGE SCALE GENOMIC DNA]</scope>
    <source>
        <strain evidence="2">CCM 7427</strain>
    </source>
</reference>